<evidence type="ECO:0000256" key="4">
    <source>
        <dbReference type="ARBA" id="ARBA00022723"/>
    </source>
</evidence>
<dbReference type="SUPFAM" id="SSF49785">
    <property type="entry name" value="Galactose-binding domain-like"/>
    <property type="match status" value="1"/>
</dbReference>
<dbReference type="PANTHER" id="PTHR11705">
    <property type="entry name" value="PROTEASE FAMILY M14 CARBOXYPEPTIDASE A,B"/>
    <property type="match status" value="1"/>
</dbReference>
<dbReference type="Gene3D" id="2.60.120.260">
    <property type="entry name" value="Galactose-binding domain-like"/>
    <property type="match status" value="1"/>
</dbReference>
<feature type="compositionally biased region" description="Polar residues" evidence="9">
    <location>
        <begin position="256"/>
        <end position="270"/>
    </location>
</feature>
<keyword evidence="13" id="KW-0121">Carboxypeptidase</keyword>
<evidence type="ECO:0000256" key="3">
    <source>
        <dbReference type="ARBA" id="ARBA00022670"/>
    </source>
</evidence>
<dbReference type="InterPro" id="IPR057247">
    <property type="entry name" value="CARBOXYPEPT_ZN_2"/>
</dbReference>
<dbReference type="InterPro" id="IPR006311">
    <property type="entry name" value="TAT_signal"/>
</dbReference>
<dbReference type="PROSITE" id="PS00133">
    <property type="entry name" value="CARBOXYPEPT_ZN_2"/>
    <property type="match status" value="1"/>
</dbReference>
<evidence type="ECO:0000256" key="1">
    <source>
        <dbReference type="ARBA" id="ARBA00001947"/>
    </source>
</evidence>
<keyword evidence="6" id="KW-0862">Zinc</keyword>
<dbReference type="PANTHER" id="PTHR11705:SF143">
    <property type="entry name" value="SLL0236 PROTEIN"/>
    <property type="match status" value="1"/>
</dbReference>
<dbReference type="Proteomes" id="UP001597168">
    <property type="component" value="Unassembled WGS sequence"/>
</dbReference>
<evidence type="ECO:0000313" key="13">
    <source>
        <dbReference type="EMBL" id="MFD1147508.1"/>
    </source>
</evidence>
<comment type="caution">
    <text evidence="13">The sequence shown here is derived from an EMBL/GenBank/DDBJ whole genome shotgun (WGS) entry which is preliminary data.</text>
</comment>
<feature type="domain" description="P/Homo B" evidence="11">
    <location>
        <begin position="474"/>
        <end position="592"/>
    </location>
</feature>
<feature type="signal peptide" evidence="10">
    <location>
        <begin position="1"/>
        <end position="22"/>
    </location>
</feature>
<evidence type="ECO:0000256" key="5">
    <source>
        <dbReference type="ARBA" id="ARBA00022801"/>
    </source>
</evidence>
<feature type="compositionally biased region" description="Low complexity" evidence="9">
    <location>
        <begin position="271"/>
        <end position="284"/>
    </location>
</feature>
<evidence type="ECO:0000256" key="6">
    <source>
        <dbReference type="ARBA" id="ARBA00022833"/>
    </source>
</evidence>
<dbReference type="InterPro" id="IPR000834">
    <property type="entry name" value="Peptidase_M14"/>
</dbReference>
<organism evidence="13 14">
    <name type="scientific">Saccharothrix hoggarensis</name>
    <dbReference type="NCBI Taxonomy" id="913853"/>
    <lineage>
        <taxon>Bacteria</taxon>
        <taxon>Bacillati</taxon>
        <taxon>Actinomycetota</taxon>
        <taxon>Actinomycetes</taxon>
        <taxon>Pseudonocardiales</taxon>
        <taxon>Pseudonocardiaceae</taxon>
        <taxon>Saccharothrix</taxon>
    </lineage>
</organism>
<dbReference type="GO" id="GO:0004180">
    <property type="term" value="F:carboxypeptidase activity"/>
    <property type="evidence" value="ECO:0007669"/>
    <property type="project" value="UniProtKB-KW"/>
</dbReference>
<evidence type="ECO:0000256" key="8">
    <source>
        <dbReference type="PROSITE-ProRule" id="PRU01379"/>
    </source>
</evidence>
<reference evidence="14" key="1">
    <citation type="journal article" date="2019" name="Int. J. Syst. Evol. Microbiol.">
        <title>The Global Catalogue of Microorganisms (GCM) 10K type strain sequencing project: providing services to taxonomists for standard genome sequencing and annotation.</title>
        <authorList>
            <consortium name="The Broad Institute Genomics Platform"/>
            <consortium name="The Broad Institute Genome Sequencing Center for Infectious Disease"/>
            <person name="Wu L."/>
            <person name="Ma J."/>
        </authorList>
    </citation>
    <scope>NUCLEOTIDE SEQUENCE [LARGE SCALE GENOMIC DNA]</scope>
    <source>
        <strain evidence="14">CCUG 60214</strain>
    </source>
</reference>
<name>A0ABW3QRR7_9PSEU</name>
<dbReference type="Pfam" id="PF01483">
    <property type="entry name" value="P_proprotein"/>
    <property type="match status" value="1"/>
</dbReference>
<keyword evidence="7" id="KW-0482">Metalloprotease</keyword>
<feature type="region of interest" description="Disordered" evidence="9">
    <location>
        <begin position="256"/>
        <end position="318"/>
    </location>
</feature>
<dbReference type="PROSITE" id="PS52035">
    <property type="entry name" value="PEPTIDASE_M14"/>
    <property type="match status" value="1"/>
</dbReference>
<dbReference type="PRINTS" id="PR00765">
    <property type="entry name" value="CRBOXYPTASEA"/>
</dbReference>
<dbReference type="InterPro" id="IPR008979">
    <property type="entry name" value="Galactose-bd-like_sf"/>
</dbReference>
<dbReference type="Gene3D" id="3.40.630.10">
    <property type="entry name" value="Zn peptidases"/>
    <property type="match status" value="1"/>
</dbReference>
<accession>A0ABW3QRR7</accession>
<feature type="domain" description="Peptidase M14" evidence="12">
    <location>
        <begin position="133"/>
        <end position="465"/>
    </location>
</feature>
<evidence type="ECO:0000259" key="11">
    <source>
        <dbReference type="PROSITE" id="PS51829"/>
    </source>
</evidence>
<feature type="active site" description="Proton donor/acceptor" evidence="8">
    <location>
        <position position="428"/>
    </location>
</feature>
<protein>
    <submittedName>
        <fullName evidence="13">M14 family zinc carboxypeptidase</fullName>
    </submittedName>
</protein>
<dbReference type="SUPFAM" id="SSF53187">
    <property type="entry name" value="Zn-dependent exopeptidases"/>
    <property type="match status" value="1"/>
</dbReference>
<comment type="similarity">
    <text evidence="2 8">Belongs to the peptidase M14 family.</text>
</comment>
<keyword evidence="5" id="KW-0378">Hydrolase</keyword>
<sequence>MKSTKSTRRSLLTLAIAGIAAAAVVTGGTPGTAGPAPEVAAVQAGPTYVYKVHAPLGAAAQNLLGRGFDVLEDRDGDYLFVLGDATTGGGLKQAGFSAVIDEVLPAPQWQPPAKKSQSPTFDAADVNETYYGGYRTINAHWSHLDLVGQNYPNLTTLVDYGDSWRKTQGAGGYDLRAICITKKNAGDCALNTSAPKPRFFVMGQLHARELTTGDVAWRWIDHLTSGYGVDAEVTALLDTTEVWVVPIANPDGVNIVQQGGNSPRYQRKNANTTNGSNCSGTSSSQIGVDLNRNTDSHWGGAGTSSNPCDQTYKGPSANSEVETRALQALWRNLYRDRRGTGVTDAAPLDTTGVVISMHSYSNLVLFPWGWTTSYKTGNDAALRGMARDMASLAGGWQYGQPGEVLYNAAGATDDWVYDDLGVASFVWEIGPSSGTCSGFFPTYSCQASTFWPKTKPMLMYAAKKAANPYGGGGNPPVGCAKATNDADVAIPDNGAAVTSTITIAGCEGNASATSQVEVHIVHTYRGDVVIDLVAPDGTAYRLKASNNDSGDNIDTTYTANVSSEARNGAWKLRVQDVYSADTGYLNSWSLTL</sequence>
<evidence type="ECO:0000259" key="12">
    <source>
        <dbReference type="PROSITE" id="PS52035"/>
    </source>
</evidence>
<evidence type="ECO:0000256" key="7">
    <source>
        <dbReference type="ARBA" id="ARBA00023049"/>
    </source>
</evidence>
<dbReference type="PROSITE" id="PS51318">
    <property type="entry name" value="TAT"/>
    <property type="match status" value="1"/>
</dbReference>
<keyword evidence="10" id="KW-0732">Signal</keyword>
<dbReference type="Pfam" id="PF00246">
    <property type="entry name" value="Peptidase_M14"/>
    <property type="match status" value="1"/>
</dbReference>
<dbReference type="InterPro" id="IPR002884">
    <property type="entry name" value="P_dom"/>
</dbReference>
<dbReference type="SMART" id="SM00631">
    <property type="entry name" value="Zn_pept"/>
    <property type="match status" value="1"/>
</dbReference>
<dbReference type="EMBL" id="JBHTLK010000037">
    <property type="protein sequence ID" value="MFD1147508.1"/>
    <property type="molecule type" value="Genomic_DNA"/>
</dbReference>
<evidence type="ECO:0000256" key="2">
    <source>
        <dbReference type="ARBA" id="ARBA00005988"/>
    </source>
</evidence>
<evidence type="ECO:0000256" key="10">
    <source>
        <dbReference type="SAM" id="SignalP"/>
    </source>
</evidence>
<evidence type="ECO:0000256" key="9">
    <source>
        <dbReference type="SAM" id="MobiDB-lite"/>
    </source>
</evidence>
<evidence type="ECO:0000313" key="14">
    <source>
        <dbReference type="Proteomes" id="UP001597168"/>
    </source>
</evidence>
<comment type="cofactor">
    <cofactor evidence="1">
        <name>Zn(2+)</name>
        <dbReference type="ChEBI" id="CHEBI:29105"/>
    </cofactor>
</comment>
<keyword evidence="3" id="KW-0645">Protease</keyword>
<dbReference type="PROSITE" id="PS51829">
    <property type="entry name" value="P_HOMO_B"/>
    <property type="match status" value="1"/>
</dbReference>
<feature type="chain" id="PRO_5045929908" evidence="10">
    <location>
        <begin position="23"/>
        <end position="592"/>
    </location>
</feature>
<gene>
    <name evidence="13" type="ORF">ACFQ3T_10270</name>
</gene>
<keyword evidence="14" id="KW-1185">Reference proteome</keyword>
<keyword evidence="4" id="KW-0479">Metal-binding</keyword>
<dbReference type="RefSeq" id="WP_380722717.1">
    <property type="nucleotide sequence ID" value="NZ_JBHTLK010000037.1"/>
</dbReference>
<proteinExistence type="inferred from homology"/>